<evidence type="ECO:0000313" key="3">
    <source>
        <dbReference type="Proteomes" id="UP000590740"/>
    </source>
</evidence>
<sequence length="134" mass="14328">MKTLLIVIFCMLSASSMQAQIFDSTSTPPSAAELTAKAMGEGIVNQIKARAADHIGKWNDLWRNPRPGATPAAILEKMGTDAAKVFAFAALNVAHIEQCAAMLGKQRSDFLPDEYCSPALPITVHQDGTVTITP</sequence>
<dbReference type="AlphaFoldDB" id="A0A7W7YBX5"/>
<evidence type="ECO:0000313" key="2">
    <source>
        <dbReference type="EMBL" id="MBB5033177.1"/>
    </source>
</evidence>
<reference evidence="2 3" key="1">
    <citation type="submission" date="2020-08" db="EMBL/GenBank/DDBJ databases">
        <title>Genomic Encyclopedia of Type Strains, Phase IV (KMG-IV): sequencing the most valuable type-strain genomes for metagenomic binning, comparative biology and taxonomic classification.</title>
        <authorList>
            <person name="Goeker M."/>
        </authorList>
    </citation>
    <scope>NUCLEOTIDE SEQUENCE [LARGE SCALE GENOMIC DNA]</scope>
    <source>
        <strain evidence="2 3">DSM 12252</strain>
    </source>
</reference>
<feature type="chain" id="PRO_5030829403" evidence="1">
    <location>
        <begin position="20"/>
        <end position="134"/>
    </location>
</feature>
<dbReference type="EMBL" id="JACHIG010000005">
    <property type="protein sequence ID" value="MBB5033177.1"/>
    <property type="molecule type" value="Genomic_DNA"/>
</dbReference>
<organism evidence="2 3">
    <name type="scientific">Prosthecobacter vanneervenii</name>
    <dbReference type="NCBI Taxonomy" id="48466"/>
    <lineage>
        <taxon>Bacteria</taxon>
        <taxon>Pseudomonadati</taxon>
        <taxon>Verrucomicrobiota</taxon>
        <taxon>Verrucomicrobiia</taxon>
        <taxon>Verrucomicrobiales</taxon>
        <taxon>Verrucomicrobiaceae</taxon>
        <taxon>Prosthecobacter</taxon>
    </lineage>
</organism>
<comment type="caution">
    <text evidence="2">The sequence shown here is derived from an EMBL/GenBank/DDBJ whole genome shotgun (WGS) entry which is preliminary data.</text>
</comment>
<feature type="signal peptide" evidence="1">
    <location>
        <begin position="1"/>
        <end position="19"/>
    </location>
</feature>
<dbReference type="Proteomes" id="UP000590740">
    <property type="component" value="Unassembled WGS sequence"/>
</dbReference>
<dbReference type="RefSeq" id="WP_184340089.1">
    <property type="nucleotide sequence ID" value="NZ_JACHIG010000005.1"/>
</dbReference>
<evidence type="ECO:0000256" key="1">
    <source>
        <dbReference type="SAM" id="SignalP"/>
    </source>
</evidence>
<keyword evidence="3" id="KW-1185">Reference proteome</keyword>
<keyword evidence="1" id="KW-0732">Signal</keyword>
<protein>
    <submittedName>
        <fullName evidence="2">Uncharacterized protein</fullName>
    </submittedName>
</protein>
<gene>
    <name evidence="2" type="ORF">HNQ65_002760</name>
</gene>
<accession>A0A7W7YBX5</accession>
<proteinExistence type="predicted"/>
<name>A0A7W7YBX5_9BACT</name>